<dbReference type="Proteomes" id="UP001172778">
    <property type="component" value="Unassembled WGS sequence"/>
</dbReference>
<evidence type="ECO:0000313" key="2">
    <source>
        <dbReference type="EMBL" id="MDK2125480.1"/>
    </source>
</evidence>
<gene>
    <name evidence="2" type="ORF">PZA18_15605</name>
</gene>
<protein>
    <submittedName>
        <fullName evidence="2">Replication initiation protein</fullName>
    </submittedName>
</protein>
<feature type="domain" description="Primase C-terminal 1" evidence="1">
    <location>
        <begin position="204"/>
        <end position="278"/>
    </location>
</feature>
<organism evidence="2 3">
    <name type="scientific">Parachitinimonas caeni</name>
    <dbReference type="NCBI Taxonomy" id="3031301"/>
    <lineage>
        <taxon>Bacteria</taxon>
        <taxon>Pseudomonadati</taxon>
        <taxon>Pseudomonadota</taxon>
        <taxon>Betaproteobacteria</taxon>
        <taxon>Neisseriales</taxon>
        <taxon>Chitinibacteraceae</taxon>
        <taxon>Parachitinimonas</taxon>
    </lineage>
</organism>
<accession>A0ABT7DZI9</accession>
<keyword evidence="3" id="KW-1185">Reference proteome</keyword>
<name>A0ABT7DZI9_9NEIS</name>
<evidence type="ECO:0000259" key="1">
    <source>
        <dbReference type="Pfam" id="PF08708"/>
    </source>
</evidence>
<dbReference type="EMBL" id="JARRAF010000019">
    <property type="protein sequence ID" value="MDK2125480.1"/>
    <property type="molecule type" value="Genomic_DNA"/>
</dbReference>
<dbReference type="RefSeq" id="WP_284101790.1">
    <property type="nucleotide sequence ID" value="NZ_JARRAF010000019.1"/>
</dbReference>
<dbReference type="InterPro" id="IPR014820">
    <property type="entry name" value="PriCT_1"/>
</dbReference>
<sequence length="604" mass="68265">MTVSLRSDAPIRPLRPSTAAIALEPPFPHIPPLQRILEEAPYIARCSDNKTATRTRPRDYAMRYPYMQINRSGETAGRVSWLIFDLDHPDFRIWERAGLPEPNLIVRDRTRPSAHLYYAINPVCTSANARSAPMEYMRAIYSAMAVRLKADPNYHSGPVAKTPGHPWWITTEHHGAVFPLQYLAKWVEPELAQPRPWSKGPDLDAVAHSRHCTLFEQLRFYAYAIVNRQREEGSFDCFYQLLIAFAEQHNRFPQFAAGPLPWSSIKATVRSVARWTWDKYRGYRRTCHRGVMQLSQALSVATRQRLSAQRTHQVRRNATADKIRQACQQLLAAGQTLTKTAVAKLAQLCRQTVAHYQDVLDHCQQPPDLSKAEGGEGEKRGVNDGVYQISAAAGVFEESSRTDDISHEVTTSALEGSTRVMQPEGDVEGEVNYSIAGQVRPISPEGRCQRRLDGREDLTPPINIQKGITMLLPHLREQTTCSVKDLIQAALDERGERVDFAVSKTFASEHSDHGRGSLFDEKTPDEINLIYSQYFEQQCKAFSEVLGVPEFRGASDEAPDWMHGLDCDLDGDEVCVWKTEEATLCLQQCWTGRYGEVWIWLSAG</sequence>
<dbReference type="Pfam" id="PF08708">
    <property type="entry name" value="PriCT_1"/>
    <property type="match status" value="1"/>
</dbReference>
<dbReference type="Gene3D" id="1.10.340.50">
    <property type="match status" value="1"/>
</dbReference>
<evidence type="ECO:0000313" key="3">
    <source>
        <dbReference type="Proteomes" id="UP001172778"/>
    </source>
</evidence>
<reference evidence="2" key="1">
    <citation type="submission" date="2023-03" db="EMBL/GenBank/DDBJ databases">
        <title>Chitinimonas shenzhenensis gen. nov., sp. nov., a novel member of family Burkholderiaceae isolated from activated sludge collected in Shen Zhen, China.</title>
        <authorList>
            <person name="Wang X."/>
        </authorList>
    </citation>
    <scope>NUCLEOTIDE SEQUENCE</scope>
    <source>
        <strain evidence="2">DQS-5</strain>
    </source>
</reference>
<dbReference type="InterPro" id="IPR004322">
    <property type="entry name" value="Plasmid_replicase_bac"/>
</dbReference>
<proteinExistence type="predicted"/>
<comment type="caution">
    <text evidence="2">The sequence shown here is derived from an EMBL/GenBank/DDBJ whole genome shotgun (WGS) entry which is preliminary data.</text>
</comment>
<dbReference type="Pfam" id="PF03090">
    <property type="entry name" value="Replicase"/>
    <property type="match status" value="1"/>
</dbReference>